<dbReference type="EMBL" id="MU251716">
    <property type="protein sequence ID" value="KAG9229945.1"/>
    <property type="molecule type" value="Genomic_DNA"/>
</dbReference>
<dbReference type="PANTHER" id="PTHR47332">
    <property type="entry name" value="SET DOMAIN-CONTAINING PROTEIN 5"/>
    <property type="match status" value="1"/>
</dbReference>
<dbReference type="AlphaFoldDB" id="A0A9P7YA37"/>
<dbReference type="Gene3D" id="1.25.40.10">
    <property type="entry name" value="Tetratricopeptide repeat domain"/>
    <property type="match status" value="1"/>
</dbReference>
<dbReference type="CDD" id="cd20071">
    <property type="entry name" value="SET_SMYD"/>
    <property type="match status" value="1"/>
</dbReference>
<feature type="signal peptide" evidence="1">
    <location>
        <begin position="1"/>
        <end position="18"/>
    </location>
</feature>
<accession>A0A9P7YA37</accession>
<dbReference type="InterPro" id="IPR046341">
    <property type="entry name" value="SET_dom_sf"/>
</dbReference>
<gene>
    <name evidence="3" type="ORF">BJ875DRAFT_473563</name>
</gene>
<dbReference type="Gene3D" id="2.170.270.10">
    <property type="entry name" value="SET domain"/>
    <property type="match status" value="1"/>
</dbReference>
<keyword evidence="1" id="KW-0732">Signal</keyword>
<dbReference type="GO" id="GO:0032259">
    <property type="term" value="P:methylation"/>
    <property type="evidence" value="ECO:0007669"/>
    <property type="project" value="UniProtKB-KW"/>
</dbReference>
<evidence type="ECO:0000313" key="4">
    <source>
        <dbReference type="Proteomes" id="UP000824998"/>
    </source>
</evidence>
<dbReference type="PANTHER" id="PTHR47332:SF6">
    <property type="entry name" value="SET DOMAIN-CONTAINING PROTEIN"/>
    <property type="match status" value="1"/>
</dbReference>
<dbReference type="InterPro" id="IPR011990">
    <property type="entry name" value="TPR-like_helical_dom_sf"/>
</dbReference>
<reference evidence="3" key="1">
    <citation type="journal article" date="2021" name="IMA Fungus">
        <title>Genomic characterization of three marine fungi, including Emericellopsis atlantica sp. nov. with signatures of a generalist lifestyle and marine biomass degradation.</title>
        <authorList>
            <person name="Hagestad O.C."/>
            <person name="Hou L."/>
            <person name="Andersen J.H."/>
            <person name="Hansen E.H."/>
            <person name="Altermark B."/>
            <person name="Li C."/>
            <person name="Kuhnert E."/>
            <person name="Cox R.J."/>
            <person name="Crous P.W."/>
            <person name="Spatafora J.W."/>
            <person name="Lail K."/>
            <person name="Amirebrahimi M."/>
            <person name="Lipzen A."/>
            <person name="Pangilinan J."/>
            <person name="Andreopoulos W."/>
            <person name="Hayes R.D."/>
            <person name="Ng V."/>
            <person name="Grigoriev I.V."/>
            <person name="Jackson S.A."/>
            <person name="Sutton T.D.S."/>
            <person name="Dobson A.D.W."/>
            <person name="Rama T."/>
        </authorList>
    </citation>
    <scope>NUCLEOTIDE SEQUENCE</scope>
    <source>
        <strain evidence="3">TRa018bII</strain>
    </source>
</reference>
<feature type="chain" id="PRO_5040176435" evidence="1">
    <location>
        <begin position="19"/>
        <end position="422"/>
    </location>
</feature>
<keyword evidence="3" id="KW-0489">Methyltransferase</keyword>
<dbReference type="Proteomes" id="UP000824998">
    <property type="component" value="Unassembled WGS sequence"/>
</dbReference>
<keyword evidence="3" id="KW-0808">Transferase</keyword>
<dbReference type="SMART" id="SM00317">
    <property type="entry name" value="SET"/>
    <property type="match status" value="1"/>
</dbReference>
<protein>
    <submittedName>
        <fullName evidence="3">N-lysine methyltransferase SMYD2</fullName>
    </submittedName>
</protein>
<keyword evidence="4" id="KW-1185">Reference proteome</keyword>
<comment type="caution">
    <text evidence="3">The sequence shown here is derived from an EMBL/GenBank/DDBJ whole genome shotgun (WGS) entry which is preliminary data.</text>
</comment>
<organism evidence="3 4">
    <name type="scientific">Amylocarpus encephaloides</name>
    <dbReference type="NCBI Taxonomy" id="45428"/>
    <lineage>
        <taxon>Eukaryota</taxon>
        <taxon>Fungi</taxon>
        <taxon>Dikarya</taxon>
        <taxon>Ascomycota</taxon>
        <taxon>Pezizomycotina</taxon>
        <taxon>Leotiomycetes</taxon>
        <taxon>Helotiales</taxon>
        <taxon>Helotiales incertae sedis</taxon>
        <taxon>Amylocarpus</taxon>
    </lineage>
</organism>
<dbReference type="InterPro" id="IPR001214">
    <property type="entry name" value="SET_dom"/>
</dbReference>
<dbReference type="GO" id="GO:0008168">
    <property type="term" value="F:methyltransferase activity"/>
    <property type="evidence" value="ECO:0007669"/>
    <property type="project" value="UniProtKB-KW"/>
</dbReference>
<evidence type="ECO:0000259" key="2">
    <source>
        <dbReference type="PROSITE" id="PS50280"/>
    </source>
</evidence>
<dbReference type="InterPro" id="IPR053185">
    <property type="entry name" value="SET_domain_protein"/>
</dbReference>
<proteinExistence type="predicted"/>
<dbReference type="OrthoDB" id="265717at2759"/>
<sequence length="422" mass="46709">MLPSLIIAGCAFVFCANAGHVEVEVPTGISNDPTESNLLNASQIVRPGGLDEGVEKIPKVKKPRKKLSTRWTTKPSCVSDDSGQEFCVYTNSNFANGRGISFFTTEEISESVKDLAAFSEEGVHDEVNVFSDPPWEVRNIPGRGNGLFATRKLERGDLIIADTPLGVYNSDAFFADYGLGYQYLRKTYDQLPEESRVILMSTAAHSPGDPIMERINTNAFAGEFEGQNHFFLYPETALMNHDCRPNSMYYHNTSSLIHSAHASRTINPGEEITITYINLLQSGTERQEILKMMWGFDCTCELCSGSELSKARSDMNIEKIVQYHKDLADWTSSSPASPQLAEHLLELYNKEHLYAALGTGHMFASLAFNAVGNVDMAFQHAEKALEAGMVSSGSVIDDVEEMKTLMKGPKVHWSFMARARMG</sequence>
<dbReference type="PROSITE" id="PS50280">
    <property type="entry name" value="SET"/>
    <property type="match status" value="1"/>
</dbReference>
<evidence type="ECO:0000256" key="1">
    <source>
        <dbReference type="SAM" id="SignalP"/>
    </source>
</evidence>
<dbReference type="Pfam" id="PF00856">
    <property type="entry name" value="SET"/>
    <property type="match status" value="1"/>
</dbReference>
<dbReference type="SUPFAM" id="SSF82199">
    <property type="entry name" value="SET domain"/>
    <property type="match status" value="1"/>
</dbReference>
<name>A0A9P7YA37_9HELO</name>
<feature type="domain" description="SET" evidence="2">
    <location>
        <begin position="133"/>
        <end position="277"/>
    </location>
</feature>
<evidence type="ECO:0000313" key="3">
    <source>
        <dbReference type="EMBL" id="KAG9229945.1"/>
    </source>
</evidence>